<feature type="domain" description="Fe-S hydro-lyase tartrate dehydratase beta-type catalytic" evidence="3">
    <location>
        <begin position="2"/>
        <end position="172"/>
    </location>
</feature>
<proteinExistence type="inferred from homology"/>
<dbReference type="NCBIfam" id="NF005310">
    <property type="entry name" value="PRK06842.1"/>
    <property type="match status" value="1"/>
</dbReference>
<dbReference type="GeneID" id="78287966"/>
<organism evidence="4 5">
    <name type="scientific">Thomasclavelia cocleata</name>
    <dbReference type="NCBI Taxonomy" id="69824"/>
    <lineage>
        <taxon>Bacteria</taxon>
        <taxon>Bacillati</taxon>
        <taxon>Bacillota</taxon>
        <taxon>Erysipelotrichia</taxon>
        <taxon>Erysipelotrichales</taxon>
        <taxon>Coprobacillaceae</taxon>
        <taxon>Thomasclavelia</taxon>
    </lineage>
</organism>
<dbReference type="GO" id="GO:0016836">
    <property type="term" value="F:hydro-lyase activity"/>
    <property type="evidence" value="ECO:0007669"/>
    <property type="project" value="InterPro"/>
</dbReference>
<dbReference type="EMBL" id="FOIN01000007">
    <property type="protein sequence ID" value="SET34627.1"/>
    <property type="molecule type" value="Genomic_DNA"/>
</dbReference>
<name>A0A1I0DQ07_9FIRM</name>
<reference evidence="5" key="1">
    <citation type="submission" date="2016-10" db="EMBL/GenBank/DDBJ databases">
        <authorList>
            <person name="Varghese N."/>
            <person name="Submissions S."/>
        </authorList>
    </citation>
    <scope>NUCLEOTIDE SEQUENCE [LARGE SCALE GENOMIC DNA]</scope>
    <source>
        <strain evidence="5">DSM 1551</strain>
    </source>
</reference>
<gene>
    <name evidence="4" type="ORF">SAMN04489758_10731</name>
</gene>
<dbReference type="SUPFAM" id="SSF117457">
    <property type="entry name" value="FumA C-terminal domain-like"/>
    <property type="match status" value="1"/>
</dbReference>
<evidence type="ECO:0000256" key="2">
    <source>
        <dbReference type="ARBA" id="ARBA00023239"/>
    </source>
</evidence>
<comment type="similarity">
    <text evidence="1">Belongs to the class-I fumarase family.</text>
</comment>
<dbReference type="Proteomes" id="UP000198558">
    <property type="component" value="Unassembled WGS sequence"/>
</dbReference>
<accession>A0A1I0DQ07</accession>
<dbReference type="AlphaFoldDB" id="A0A1I0DQ07"/>
<keyword evidence="5" id="KW-1185">Reference proteome</keyword>
<dbReference type="PANTHER" id="PTHR43351:SF2">
    <property type="entry name" value="L(+)-TARTRATE DEHYDRATASE SUBUNIT BETA-RELATED"/>
    <property type="match status" value="1"/>
</dbReference>
<evidence type="ECO:0000313" key="5">
    <source>
        <dbReference type="Proteomes" id="UP000198558"/>
    </source>
</evidence>
<dbReference type="PANTHER" id="PTHR43351">
    <property type="entry name" value="L(+)-TARTRATE DEHYDRATASE SUBUNIT BETA"/>
    <property type="match status" value="1"/>
</dbReference>
<dbReference type="InterPro" id="IPR004647">
    <property type="entry name" value="Fe-S_hydro-lyase_TtdB-typ_cat"/>
</dbReference>
<dbReference type="RefSeq" id="WP_092353010.1">
    <property type="nucleotide sequence ID" value="NZ_CAOKXG010000016.1"/>
</dbReference>
<evidence type="ECO:0000313" key="4">
    <source>
        <dbReference type="EMBL" id="SET34627.1"/>
    </source>
</evidence>
<protein>
    <submittedName>
        <fullName evidence="4">Fumarate hydratase subunit beta</fullName>
    </submittedName>
</protein>
<dbReference type="OrthoDB" id="9798978at2"/>
<dbReference type="NCBIfam" id="TIGR00723">
    <property type="entry name" value="ttdB_fumA_fumB"/>
    <property type="match status" value="1"/>
</dbReference>
<evidence type="ECO:0000259" key="3">
    <source>
        <dbReference type="Pfam" id="PF05683"/>
    </source>
</evidence>
<sequence>MIRLTTPLTIEKIKKLHAGDEVLLSGTIYTGRDAAHKRLMALIEKGEKLPLPLEDQVIFYVGPTPSKPGKVFGSGGPTTSGRMDAFAPTLIKLGLRSMIGKGYRLQSVKDAIIEYGGIYLGAIGGAGAMMSSCIKKCEIIAFDDLGPEAIRRLEVVDMPLVVIIDSYGNDQYILGRNDYLNMCK</sequence>
<keyword evidence="2" id="KW-0456">Lyase</keyword>
<evidence type="ECO:0000256" key="1">
    <source>
        <dbReference type="ARBA" id="ARBA00008876"/>
    </source>
</evidence>
<dbReference type="InterPro" id="IPR036660">
    <property type="entry name" value="Fe-S_hydroAse_TtdB_cat_sf"/>
</dbReference>
<dbReference type="Gene3D" id="3.20.130.10">
    <property type="entry name" value="Fe-S hydro-lyase, tartrate dehydratase beta-type, catalytic domain"/>
    <property type="match status" value="1"/>
</dbReference>
<dbReference type="Pfam" id="PF05683">
    <property type="entry name" value="Fumerase_C"/>
    <property type="match status" value="1"/>
</dbReference>